<keyword evidence="4" id="KW-0804">Transcription</keyword>
<dbReference type="EMBL" id="VUNB01000004">
    <property type="protein sequence ID" value="MST69026.1"/>
    <property type="molecule type" value="Genomic_DNA"/>
</dbReference>
<dbReference type="InterPro" id="IPR036388">
    <property type="entry name" value="WH-like_DNA-bd_sf"/>
</dbReference>
<dbReference type="InterPro" id="IPR005119">
    <property type="entry name" value="LysR_subst-bd"/>
</dbReference>
<dbReference type="InterPro" id="IPR000847">
    <property type="entry name" value="LysR_HTH_N"/>
</dbReference>
<proteinExistence type="inferred from homology"/>
<name>A0A6A8MCB5_9FIRM</name>
<dbReference type="Gene3D" id="3.40.190.290">
    <property type="match status" value="1"/>
</dbReference>
<dbReference type="FunFam" id="1.10.10.10:FF:000001">
    <property type="entry name" value="LysR family transcriptional regulator"/>
    <property type="match status" value="1"/>
</dbReference>
<dbReference type="Pfam" id="PF00126">
    <property type="entry name" value="HTH_1"/>
    <property type="match status" value="1"/>
</dbReference>
<dbReference type="SUPFAM" id="SSF46785">
    <property type="entry name" value="Winged helix' DNA-binding domain"/>
    <property type="match status" value="1"/>
</dbReference>
<dbReference type="GO" id="GO:0003677">
    <property type="term" value="F:DNA binding"/>
    <property type="evidence" value="ECO:0007669"/>
    <property type="project" value="UniProtKB-KW"/>
</dbReference>
<evidence type="ECO:0000313" key="6">
    <source>
        <dbReference type="EMBL" id="MST69026.1"/>
    </source>
</evidence>
<dbReference type="Pfam" id="PF03466">
    <property type="entry name" value="LysR_substrate"/>
    <property type="match status" value="1"/>
</dbReference>
<evidence type="ECO:0000256" key="3">
    <source>
        <dbReference type="ARBA" id="ARBA00023125"/>
    </source>
</evidence>
<evidence type="ECO:0000256" key="1">
    <source>
        <dbReference type="ARBA" id="ARBA00009437"/>
    </source>
</evidence>
<sequence>MNDLQIDYFMAVGTNLSFTKTSQELYVSQPAISKQIKLMEEELGVRLFYRNNKKTELTEAGKLFYEFFGNYKAGLKNVKEKAVQLQERERRTLKIGFMEGWDLTLILPELNRRMQEAFPGIQIEIDCGGIKDLEASLLNGRLDIVMTLHNSLYDIDDLECRDIMESRKILMYSSKWSSDNSIKPAISDFKDKTFVAPSCIMNSVIERIITSYCRPFGFTPEIKFVHNFEAMITYVRNDMGVAFADCWNWAKHSHDIKYFDVDIQDKICVVTIARDSRPVVETASRILEEITVSNKEKINERSS</sequence>
<dbReference type="Gene3D" id="1.10.10.10">
    <property type="entry name" value="Winged helix-like DNA-binding domain superfamily/Winged helix DNA-binding domain"/>
    <property type="match status" value="1"/>
</dbReference>
<feature type="domain" description="HTH lysR-type" evidence="5">
    <location>
        <begin position="1"/>
        <end position="58"/>
    </location>
</feature>
<dbReference type="AlphaFoldDB" id="A0A6A8MCB5"/>
<reference evidence="6" key="1">
    <citation type="submission" date="2019-09" db="EMBL/GenBank/DDBJ databases">
        <title>In-depth cultivation of the pig gut microbiome towards novel bacterial diversity and tailored functional studies.</title>
        <authorList>
            <person name="Wylensek D."/>
            <person name="Hitch T.C.A."/>
            <person name="Clavel T."/>
        </authorList>
    </citation>
    <scope>NUCLEOTIDE SEQUENCE</scope>
    <source>
        <strain evidence="6">RF-744-FAT-WT-3</strain>
    </source>
</reference>
<dbReference type="GO" id="GO:0032993">
    <property type="term" value="C:protein-DNA complex"/>
    <property type="evidence" value="ECO:0007669"/>
    <property type="project" value="TreeGrafter"/>
</dbReference>
<comment type="caution">
    <text evidence="6">The sequence shown here is derived from an EMBL/GenBank/DDBJ whole genome shotgun (WGS) entry which is preliminary data.</text>
</comment>
<dbReference type="RefSeq" id="WP_154572500.1">
    <property type="nucleotide sequence ID" value="NZ_JAXDSY010000035.1"/>
</dbReference>
<comment type="similarity">
    <text evidence="1">Belongs to the LysR transcriptional regulatory family.</text>
</comment>
<dbReference type="PRINTS" id="PR00039">
    <property type="entry name" value="HTHLYSR"/>
</dbReference>
<dbReference type="InterPro" id="IPR036390">
    <property type="entry name" value="WH_DNA-bd_sf"/>
</dbReference>
<dbReference type="CDD" id="cd05466">
    <property type="entry name" value="PBP2_LTTR_substrate"/>
    <property type="match status" value="1"/>
</dbReference>
<keyword evidence="2" id="KW-0805">Transcription regulation</keyword>
<evidence type="ECO:0000256" key="2">
    <source>
        <dbReference type="ARBA" id="ARBA00023015"/>
    </source>
</evidence>
<accession>A0A6A8MCB5</accession>
<protein>
    <submittedName>
        <fullName evidence="6">LysR family transcriptional regulator</fullName>
    </submittedName>
</protein>
<dbReference type="PANTHER" id="PTHR30346:SF28">
    <property type="entry name" value="HTH-TYPE TRANSCRIPTIONAL REGULATOR CYNR"/>
    <property type="match status" value="1"/>
</dbReference>
<organism evidence="6">
    <name type="scientific">Baileyella intestinalis</name>
    <dbReference type="NCBI Taxonomy" id="2606709"/>
    <lineage>
        <taxon>Bacteria</taxon>
        <taxon>Bacillati</taxon>
        <taxon>Bacillota</taxon>
        <taxon>Clostridia</taxon>
        <taxon>Peptostreptococcales</taxon>
        <taxon>Anaerovoracaceae</taxon>
        <taxon>Baileyella</taxon>
    </lineage>
</organism>
<dbReference type="GO" id="GO:0003700">
    <property type="term" value="F:DNA-binding transcription factor activity"/>
    <property type="evidence" value="ECO:0007669"/>
    <property type="project" value="InterPro"/>
</dbReference>
<gene>
    <name evidence="6" type="ORF">FYJ66_05400</name>
</gene>
<dbReference type="PROSITE" id="PS50931">
    <property type="entry name" value="HTH_LYSR"/>
    <property type="match status" value="1"/>
</dbReference>
<dbReference type="PANTHER" id="PTHR30346">
    <property type="entry name" value="TRANSCRIPTIONAL DUAL REGULATOR HCAR-RELATED"/>
    <property type="match status" value="1"/>
</dbReference>
<dbReference type="SUPFAM" id="SSF53850">
    <property type="entry name" value="Periplasmic binding protein-like II"/>
    <property type="match status" value="1"/>
</dbReference>
<evidence type="ECO:0000256" key="4">
    <source>
        <dbReference type="ARBA" id="ARBA00023163"/>
    </source>
</evidence>
<keyword evidence="3" id="KW-0238">DNA-binding</keyword>
<evidence type="ECO:0000259" key="5">
    <source>
        <dbReference type="PROSITE" id="PS50931"/>
    </source>
</evidence>